<dbReference type="EMBL" id="NQVE01000015">
    <property type="protein sequence ID" value="RAL54103.1"/>
    <property type="molecule type" value="Genomic_DNA"/>
</dbReference>
<evidence type="ECO:0000313" key="5">
    <source>
        <dbReference type="EMBL" id="RAL54103.1"/>
    </source>
</evidence>
<accession>A0A328EBZ6</accession>
<keyword evidence="6" id="KW-1185">Reference proteome</keyword>
<reference evidence="5 6" key="1">
    <citation type="submission" date="2018-06" db="EMBL/GenBank/DDBJ databases">
        <title>The Genome of Cuscuta australis (Dodder) Provides Insight into the Evolution of Plant Parasitism.</title>
        <authorList>
            <person name="Liu H."/>
        </authorList>
    </citation>
    <scope>NUCLEOTIDE SEQUENCE [LARGE SCALE GENOMIC DNA]</scope>
    <source>
        <strain evidence="6">cv. Yunnan</strain>
        <tissue evidence="5">Vines</tissue>
    </source>
</reference>
<sequence length="215" mass="23713">MEELERALIGLEGLEKCTRDEAIGGPLSEFAKHVGATLIEGGRGSPKAFAQRLGDSSLKPCLLIVADPTTDRLAIQEAFVADLNIPVIALCNTDSSVRHVDIAIPANNKSKQSIGYVFWLFARMVLQIRGEIPQGPIWPNVPFEQFVSDDELEEQLEEEEAPELQPLAEPELALPQPWLPGDNRDKLEEQLQEEEAPEFSSSFGPISCVWPPSID</sequence>
<dbReference type="InterPro" id="IPR005707">
    <property type="entry name" value="Ribosomal_uS2_euk/arc"/>
</dbReference>
<dbReference type="Proteomes" id="UP000249390">
    <property type="component" value="Unassembled WGS sequence"/>
</dbReference>
<dbReference type="SUPFAM" id="SSF52313">
    <property type="entry name" value="Ribosomal protein S2"/>
    <property type="match status" value="1"/>
</dbReference>
<evidence type="ECO:0008006" key="7">
    <source>
        <dbReference type="Google" id="ProtNLM"/>
    </source>
</evidence>
<dbReference type="Pfam" id="PF00318">
    <property type="entry name" value="Ribosomal_S2"/>
    <property type="match status" value="1"/>
</dbReference>
<evidence type="ECO:0000256" key="4">
    <source>
        <dbReference type="SAM" id="MobiDB-lite"/>
    </source>
</evidence>
<evidence type="ECO:0000256" key="2">
    <source>
        <dbReference type="ARBA" id="ARBA00022980"/>
    </source>
</evidence>
<gene>
    <name evidence="5" type="ORF">DM860_004574</name>
</gene>
<dbReference type="CDD" id="cd01425">
    <property type="entry name" value="RPS2"/>
    <property type="match status" value="1"/>
</dbReference>
<feature type="region of interest" description="Disordered" evidence="4">
    <location>
        <begin position="157"/>
        <end position="215"/>
    </location>
</feature>
<evidence type="ECO:0000256" key="1">
    <source>
        <dbReference type="ARBA" id="ARBA00006242"/>
    </source>
</evidence>
<name>A0A328EBZ6_9ASTE</name>
<dbReference type="InterPro" id="IPR023591">
    <property type="entry name" value="Ribosomal_uS2_flav_dom_sf"/>
</dbReference>
<dbReference type="GO" id="GO:0003735">
    <property type="term" value="F:structural constituent of ribosome"/>
    <property type="evidence" value="ECO:0007669"/>
    <property type="project" value="InterPro"/>
</dbReference>
<dbReference type="GO" id="GO:0006412">
    <property type="term" value="P:translation"/>
    <property type="evidence" value="ECO:0007669"/>
    <property type="project" value="InterPro"/>
</dbReference>
<organism evidence="5 6">
    <name type="scientific">Cuscuta australis</name>
    <dbReference type="NCBI Taxonomy" id="267555"/>
    <lineage>
        <taxon>Eukaryota</taxon>
        <taxon>Viridiplantae</taxon>
        <taxon>Streptophyta</taxon>
        <taxon>Embryophyta</taxon>
        <taxon>Tracheophyta</taxon>
        <taxon>Spermatophyta</taxon>
        <taxon>Magnoliopsida</taxon>
        <taxon>eudicotyledons</taxon>
        <taxon>Gunneridae</taxon>
        <taxon>Pentapetalae</taxon>
        <taxon>asterids</taxon>
        <taxon>lamiids</taxon>
        <taxon>Solanales</taxon>
        <taxon>Convolvulaceae</taxon>
        <taxon>Cuscuteae</taxon>
        <taxon>Cuscuta</taxon>
        <taxon>Cuscuta subgen. Grammica</taxon>
        <taxon>Cuscuta sect. Cleistogrammica</taxon>
    </lineage>
</organism>
<dbReference type="Gene3D" id="3.40.50.10490">
    <property type="entry name" value="Glucose-6-phosphate isomerase like protein, domain 1"/>
    <property type="match status" value="1"/>
</dbReference>
<dbReference type="GO" id="GO:0015935">
    <property type="term" value="C:small ribosomal subunit"/>
    <property type="evidence" value="ECO:0007669"/>
    <property type="project" value="InterPro"/>
</dbReference>
<proteinExistence type="inferred from homology"/>
<dbReference type="PRINTS" id="PR00395">
    <property type="entry name" value="RIBOSOMALS2"/>
</dbReference>
<comment type="similarity">
    <text evidence="1">Belongs to the universal ribosomal protein uS2 family.</text>
</comment>
<protein>
    <recommendedName>
        <fullName evidence="7">Ribosomal protein S2</fullName>
    </recommendedName>
</protein>
<dbReference type="InterPro" id="IPR001865">
    <property type="entry name" value="Ribosomal_uS2"/>
</dbReference>
<keyword evidence="2" id="KW-0689">Ribosomal protein</keyword>
<keyword evidence="3" id="KW-0687">Ribonucleoprotein</keyword>
<dbReference type="PANTHER" id="PTHR11489">
    <property type="entry name" value="40S RIBOSOMAL PROTEIN SA"/>
    <property type="match status" value="1"/>
</dbReference>
<evidence type="ECO:0000313" key="6">
    <source>
        <dbReference type="Proteomes" id="UP000249390"/>
    </source>
</evidence>
<evidence type="ECO:0000256" key="3">
    <source>
        <dbReference type="ARBA" id="ARBA00023274"/>
    </source>
</evidence>
<feature type="compositionally biased region" description="Low complexity" evidence="4">
    <location>
        <begin position="163"/>
        <end position="176"/>
    </location>
</feature>
<dbReference type="AlphaFoldDB" id="A0A328EBZ6"/>
<comment type="caution">
    <text evidence="5">The sequence shown here is derived from an EMBL/GenBank/DDBJ whole genome shotgun (WGS) entry which is preliminary data.</text>
</comment>